<reference evidence="2" key="1">
    <citation type="submission" date="2023-07" db="EMBL/GenBank/DDBJ databases">
        <title>Chromosome-level genome assembly of Artemia franciscana.</title>
        <authorList>
            <person name="Jo E."/>
        </authorList>
    </citation>
    <scope>NUCLEOTIDE SEQUENCE</scope>
    <source>
        <tissue evidence="2">Whole body</tissue>
    </source>
</reference>
<comment type="caution">
    <text evidence="2">The sequence shown here is derived from an EMBL/GenBank/DDBJ whole genome shotgun (WGS) entry which is preliminary data.</text>
</comment>
<proteinExistence type="predicted"/>
<keyword evidence="3" id="KW-1185">Reference proteome</keyword>
<protein>
    <submittedName>
        <fullName evidence="2">Uncharacterized protein</fullName>
    </submittedName>
</protein>
<feature type="non-terminal residue" evidence="2">
    <location>
        <position position="1"/>
    </location>
</feature>
<evidence type="ECO:0000313" key="2">
    <source>
        <dbReference type="EMBL" id="KAK2722198.1"/>
    </source>
</evidence>
<accession>A0AA88I3K7</accession>
<evidence type="ECO:0000256" key="1">
    <source>
        <dbReference type="SAM" id="MobiDB-lite"/>
    </source>
</evidence>
<name>A0AA88I3K7_ARTSF</name>
<organism evidence="2 3">
    <name type="scientific">Artemia franciscana</name>
    <name type="common">Brine shrimp</name>
    <name type="synonym">Artemia sanfranciscana</name>
    <dbReference type="NCBI Taxonomy" id="6661"/>
    <lineage>
        <taxon>Eukaryota</taxon>
        <taxon>Metazoa</taxon>
        <taxon>Ecdysozoa</taxon>
        <taxon>Arthropoda</taxon>
        <taxon>Crustacea</taxon>
        <taxon>Branchiopoda</taxon>
        <taxon>Anostraca</taxon>
        <taxon>Artemiidae</taxon>
        <taxon>Artemia</taxon>
    </lineage>
</organism>
<sequence>MKMSEELEFYQIFERGILIEVDETIHHYEVILPKTSEEYFSIQDISCDSYFTDDAPTCIDTKADTNDDDDAKAITTANSVCIKIQWPDEFCSNLVQQDHGRARNSGSEMGATENKVDEHAKK</sequence>
<gene>
    <name evidence="2" type="ORF">QYM36_002676</name>
</gene>
<dbReference type="Proteomes" id="UP001187531">
    <property type="component" value="Unassembled WGS sequence"/>
</dbReference>
<feature type="region of interest" description="Disordered" evidence="1">
    <location>
        <begin position="100"/>
        <end position="122"/>
    </location>
</feature>
<evidence type="ECO:0000313" key="3">
    <source>
        <dbReference type="Proteomes" id="UP001187531"/>
    </source>
</evidence>
<dbReference type="EMBL" id="JAVRJZ010000005">
    <property type="protein sequence ID" value="KAK2722198.1"/>
    <property type="molecule type" value="Genomic_DNA"/>
</dbReference>
<dbReference type="AlphaFoldDB" id="A0AA88I3K7"/>